<reference evidence="2" key="1">
    <citation type="submission" date="2012-02" db="EMBL/GenBank/DDBJ databases">
        <title>Whole genome shotgun sequence of Gordonia otitidis NBRC 100426.</title>
        <authorList>
            <person name="Yoshida I."/>
            <person name="Hosoyama A."/>
            <person name="Tsuchikane K."/>
            <person name="Katsumata H."/>
            <person name="Yamazaki S."/>
            <person name="Fujita N."/>
        </authorList>
    </citation>
    <scope>NUCLEOTIDE SEQUENCE [LARGE SCALE GENOMIC DNA]</scope>
    <source>
        <strain evidence="2">NBRC 100426</strain>
    </source>
</reference>
<evidence type="ECO:0000313" key="3">
    <source>
        <dbReference type="Proteomes" id="UP000005038"/>
    </source>
</evidence>
<organism evidence="2 3">
    <name type="scientific">Gordonia otitidis (strain DSM 44809 / CCUG 52243 / JCM 12355 / NBRC 100426 / IFM 10032)</name>
    <dbReference type="NCBI Taxonomy" id="1108044"/>
    <lineage>
        <taxon>Bacteria</taxon>
        <taxon>Bacillati</taxon>
        <taxon>Actinomycetota</taxon>
        <taxon>Actinomycetes</taxon>
        <taxon>Mycobacteriales</taxon>
        <taxon>Gordoniaceae</taxon>
        <taxon>Gordonia</taxon>
    </lineage>
</organism>
<dbReference type="Proteomes" id="UP000005038">
    <property type="component" value="Unassembled WGS sequence"/>
</dbReference>
<dbReference type="AlphaFoldDB" id="H5TIF0"/>
<dbReference type="STRING" id="1108044.GOOTI_056_00150"/>
<dbReference type="InterPro" id="IPR036388">
    <property type="entry name" value="WH-like_DNA-bd_sf"/>
</dbReference>
<dbReference type="OrthoDB" id="3213352at2"/>
<dbReference type="SMART" id="SM00347">
    <property type="entry name" value="HTH_MARR"/>
    <property type="match status" value="1"/>
</dbReference>
<dbReference type="RefSeq" id="WP_007237516.1">
    <property type="nucleotide sequence ID" value="NZ_BAFB01000056.1"/>
</dbReference>
<proteinExistence type="predicted"/>
<dbReference type="GO" id="GO:0003700">
    <property type="term" value="F:DNA-binding transcription factor activity"/>
    <property type="evidence" value="ECO:0007669"/>
    <property type="project" value="InterPro"/>
</dbReference>
<keyword evidence="3" id="KW-1185">Reference proteome</keyword>
<dbReference type="Gene3D" id="1.10.10.10">
    <property type="entry name" value="Winged helix-like DNA-binding domain superfamily/Winged helix DNA-binding domain"/>
    <property type="match status" value="1"/>
</dbReference>
<feature type="domain" description="HTH marR-type" evidence="1">
    <location>
        <begin position="41"/>
        <end position="143"/>
    </location>
</feature>
<sequence length="169" mass="19499">MSDTGGRAGRGEHRDDYAPWPSPLYRDLADEFLRMTRRRSHVDPDSVLEVSAFNLLWILSDGRPRTLRELTDAMQLEQSTVNRQVNAAIKHGYLERFDVEGAISRQVRPTELGREAFEHDGLLRARRLERVLSDMGPGSPEALFRELHAFNDAYDRTLADDDRNRRRHG</sequence>
<name>H5TIF0_GORO1</name>
<evidence type="ECO:0000259" key="1">
    <source>
        <dbReference type="SMART" id="SM00347"/>
    </source>
</evidence>
<comment type="caution">
    <text evidence="2">The sequence shown here is derived from an EMBL/GenBank/DDBJ whole genome shotgun (WGS) entry which is preliminary data.</text>
</comment>
<dbReference type="InterPro" id="IPR036390">
    <property type="entry name" value="WH_DNA-bd_sf"/>
</dbReference>
<protein>
    <submittedName>
        <fullName evidence="2">MarR family transcriptional regulator</fullName>
    </submittedName>
</protein>
<dbReference type="InterPro" id="IPR000835">
    <property type="entry name" value="HTH_MarR-typ"/>
</dbReference>
<accession>H5TIF0</accession>
<gene>
    <name evidence="2" type="ORF">GOOTI_056_00150</name>
</gene>
<dbReference type="Pfam" id="PF12802">
    <property type="entry name" value="MarR_2"/>
    <property type="match status" value="1"/>
</dbReference>
<evidence type="ECO:0000313" key="2">
    <source>
        <dbReference type="EMBL" id="GAB33258.1"/>
    </source>
</evidence>
<dbReference type="SUPFAM" id="SSF46785">
    <property type="entry name" value="Winged helix' DNA-binding domain"/>
    <property type="match status" value="1"/>
</dbReference>
<dbReference type="EMBL" id="BAFB01000056">
    <property type="protein sequence ID" value="GAB33258.1"/>
    <property type="molecule type" value="Genomic_DNA"/>
</dbReference>